<evidence type="ECO:0000256" key="7">
    <source>
        <dbReference type="PROSITE-ProRule" id="PRU00644"/>
    </source>
</evidence>
<evidence type="ECO:0000259" key="9">
    <source>
        <dbReference type="PROSITE" id="PS51312"/>
    </source>
</evidence>
<evidence type="ECO:0000259" key="10">
    <source>
        <dbReference type="PROSITE" id="PS51322"/>
    </source>
</evidence>
<dbReference type="InterPro" id="IPR037202">
    <property type="entry name" value="ESCRT_assembly_dom"/>
</dbReference>
<feature type="compositionally biased region" description="Low complexity" evidence="8">
    <location>
        <begin position="235"/>
        <end position="244"/>
    </location>
</feature>
<reference evidence="11 12" key="1">
    <citation type="journal article" date="2019" name="Sci. Rep.">
        <title>Comparative genomics of chytrid fungi reveal insights into the obligate biotrophic and pathogenic lifestyle of Synchytrium endobioticum.</title>
        <authorList>
            <person name="van de Vossenberg B.T.L.H."/>
            <person name="Warris S."/>
            <person name="Nguyen H.D.T."/>
            <person name="van Gent-Pelzer M.P.E."/>
            <person name="Joly D.L."/>
            <person name="van de Geest H.C."/>
            <person name="Bonants P.J.M."/>
            <person name="Smith D.S."/>
            <person name="Levesque C.A."/>
            <person name="van der Lee T.A.J."/>
        </authorList>
    </citation>
    <scope>NUCLEOTIDE SEQUENCE [LARGE SCALE GENOMIC DNA]</scope>
    <source>
        <strain evidence="11 12">MB42</strain>
    </source>
</reference>
<name>A0A507D1S6_9FUNG</name>
<dbReference type="PANTHER" id="PTHR23306:SF3">
    <property type="entry name" value="TUMOR SUPPRESSOR PROTEIN 101"/>
    <property type="match status" value="1"/>
</dbReference>
<proteinExistence type="inferred from homology"/>
<evidence type="ECO:0000256" key="1">
    <source>
        <dbReference type="ARBA" id="ARBA00004177"/>
    </source>
</evidence>
<dbReference type="SUPFAM" id="SSF54495">
    <property type="entry name" value="UBC-like"/>
    <property type="match status" value="1"/>
</dbReference>
<dbReference type="GO" id="GO:0043162">
    <property type="term" value="P:ubiquitin-dependent protein catabolic process via the multivesicular body sorting pathway"/>
    <property type="evidence" value="ECO:0007669"/>
    <property type="project" value="UniProtKB-ARBA"/>
</dbReference>
<dbReference type="GO" id="GO:0072666">
    <property type="term" value="P:establishment of protein localization to vacuole"/>
    <property type="evidence" value="ECO:0007669"/>
    <property type="project" value="UniProtKB-ARBA"/>
</dbReference>
<evidence type="ECO:0000256" key="6">
    <source>
        <dbReference type="ARBA" id="ARBA00023054"/>
    </source>
</evidence>
<feature type="domain" description="UEV" evidence="10">
    <location>
        <begin position="2"/>
        <end position="147"/>
    </location>
</feature>
<keyword evidence="12" id="KW-1185">Reference proteome</keyword>
<feature type="region of interest" description="Disordered" evidence="8">
    <location>
        <begin position="235"/>
        <end position="281"/>
    </location>
</feature>
<evidence type="ECO:0000313" key="12">
    <source>
        <dbReference type="Proteomes" id="UP000317494"/>
    </source>
</evidence>
<dbReference type="GO" id="GO:0043130">
    <property type="term" value="F:ubiquitin binding"/>
    <property type="evidence" value="ECO:0007669"/>
    <property type="project" value="TreeGrafter"/>
</dbReference>
<evidence type="ECO:0000313" key="11">
    <source>
        <dbReference type="EMBL" id="TPX45406.1"/>
    </source>
</evidence>
<feature type="domain" description="SB" evidence="9">
    <location>
        <begin position="377"/>
        <end position="443"/>
    </location>
</feature>
<dbReference type="Gene3D" id="3.10.110.10">
    <property type="entry name" value="Ubiquitin Conjugating Enzyme"/>
    <property type="match status" value="1"/>
</dbReference>
<dbReference type="Proteomes" id="UP000317494">
    <property type="component" value="Unassembled WGS sequence"/>
</dbReference>
<dbReference type="GO" id="GO:0000813">
    <property type="term" value="C:ESCRT I complex"/>
    <property type="evidence" value="ECO:0007669"/>
    <property type="project" value="TreeGrafter"/>
</dbReference>
<dbReference type="InterPro" id="IPR008883">
    <property type="entry name" value="UEV_N"/>
</dbReference>
<sequence length="443" mass="49577">METTQDWLKQVLTPYQSADRVYRDTVSALLAYNGLSPKTDTFTNEHGVTAVLLCLHGTIPILFKNVSYNIPIAAWVPYVYPLAPPIPFVQPTSSMLIRNGKHVDLEGKIYHPYLAYWHTAPDQRTIKELLSILQGVFQQEPPVYAKPAQPNIPMHQQPRPPQVQLSHPPYQSYHSSTMMAQLSSHTMPPLQSTSPSFDVSLPPPMYTPLPPHLTAATYNSNSGYLQPYQNGSANYSSAYSNSNNIPLERPPHTASPTMMNSNMPNNSSRPNMTSSSATDDDANVRLASLRSIVTDKLARIRRGQNTTKMESLLSTNRQLLDGSTRINDLLRRLTEEDQKISQNMGILDSKIKELDELLAAAKDTPKVNVDDIICGVTVLHNQLFEVVADDHAIDDALYCLGEAFGREKIDPNSYLKHIRALAREQFLKRALIRKIRTVAKLPI</sequence>
<evidence type="ECO:0000256" key="2">
    <source>
        <dbReference type="ARBA" id="ARBA00009594"/>
    </source>
</evidence>
<dbReference type="Gene3D" id="6.10.250.370">
    <property type="match status" value="1"/>
</dbReference>
<dbReference type="PANTHER" id="PTHR23306">
    <property type="entry name" value="TUMOR SUSCEPTIBILITY GENE 101 PROTEIN-RELATED"/>
    <property type="match status" value="1"/>
</dbReference>
<comment type="caution">
    <text evidence="11">The sequence shown here is derived from an EMBL/GenBank/DDBJ whole genome shotgun (WGS) entry which is preliminary data.</text>
</comment>
<dbReference type="SUPFAM" id="SSF140111">
    <property type="entry name" value="Endosomal sorting complex assembly domain"/>
    <property type="match status" value="1"/>
</dbReference>
<dbReference type="InterPro" id="IPR052070">
    <property type="entry name" value="ESCRT-I_UEV_domain"/>
</dbReference>
<protein>
    <recommendedName>
        <fullName evidence="13">UEV domain-containing protein</fullName>
    </recommendedName>
</protein>
<dbReference type="PROSITE" id="PS51322">
    <property type="entry name" value="UEV"/>
    <property type="match status" value="1"/>
</dbReference>
<comment type="subcellular location">
    <subcellularLocation>
        <location evidence="1">Endosome</location>
    </subcellularLocation>
</comment>
<organism evidence="11 12">
    <name type="scientific">Synchytrium endobioticum</name>
    <dbReference type="NCBI Taxonomy" id="286115"/>
    <lineage>
        <taxon>Eukaryota</taxon>
        <taxon>Fungi</taxon>
        <taxon>Fungi incertae sedis</taxon>
        <taxon>Chytridiomycota</taxon>
        <taxon>Chytridiomycota incertae sedis</taxon>
        <taxon>Chytridiomycetes</taxon>
        <taxon>Synchytriales</taxon>
        <taxon>Synchytriaceae</taxon>
        <taxon>Synchytrium</taxon>
    </lineage>
</organism>
<evidence type="ECO:0000256" key="8">
    <source>
        <dbReference type="SAM" id="MobiDB-lite"/>
    </source>
</evidence>
<dbReference type="EMBL" id="QEAN01000154">
    <property type="protein sequence ID" value="TPX45406.1"/>
    <property type="molecule type" value="Genomic_DNA"/>
</dbReference>
<dbReference type="InterPro" id="IPR017916">
    <property type="entry name" value="SB_dom"/>
</dbReference>
<dbReference type="PROSITE" id="PS51312">
    <property type="entry name" value="SB"/>
    <property type="match status" value="1"/>
</dbReference>
<dbReference type="AlphaFoldDB" id="A0A507D1S6"/>
<evidence type="ECO:0000256" key="3">
    <source>
        <dbReference type="ARBA" id="ARBA00022448"/>
    </source>
</evidence>
<dbReference type="VEuPathDB" id="FungiDB:SeMB42_g04017"/>
<feature type="compositionally biased region" description="Low complexity" evidence="8">
    <location>
        <begin position="255"/>
        <end position="276"/>
    </location>
</feature>
<dbReference type="Gene3D" id="6.10.140.820">
    <property type="match status" value="1"/>
</dbReference>
<keyword evidence="4" id="KW-0967">Endosome</keyword>
<dbReference type="Pfam" id="PF09454">
    <property type="entry name" value="Vps23_core"/>
    <property type="match status" value="1"/>
</dbReference>
<dbReference type="Pfam" id="PF05743">
    <property type="entry name" value="UEV"/>
    <property type="match status" value="1"/>
</dbReference>
<dbReference type="InterPro" id="IPR016135">
    <property type="entry name" value="UBQ-conjugating_enzyme/RWD"/>
</dbReference>
<keyword evidence="3 7" id="KW-0813">Transport</keyword>
<evidence type="ECO:0000256" key="4">
    <source>
        <dbReference type="ARBA" id="ARBA00022753"/>
    </source>
</evidence>
<accession>A0A507D1S6</accession>
<gene>
    <name evidence="11" type="ORF">SeMB42_g04017</name>
</gene>
<keyword evidence="5 7" id="KW-0653">Protein transport</keyword>
<evidence type="ECO:0008006" key="13">
    <source>
        <dbReference type="Google" id="ProtNLM"/>
    </source>
</evidence>
<dbReference type="CDD" id="cd11685">
    <property type="entry name" value="UEV_TSG101-like"/>
    <property type="match status" value="1"/>
</dbReference>
<evidence type="ECO:0000256" key="5">
    <source>
        <dbReference type="ARBA" id="ARBA00022927"/>
    </source>
</evidence>
<dbReference type="STRING" id="286115.A0A507D1S6"/>
<keyword evidence="6" id="KW-0175">Coiled coil</keyword>
<comment type="similarity">
    <text evidence="2">Belongs to the ubiquitin-conjugating enzyme family. UEV subfamily.</text>
</comment>
<dbReference type="GO" id="GO:0015031">
    <property type="term" value="P:protein transport"/>
    <property type="evidence" value="ECO:0007669"/>
    <property type="project" value="UniProtKB-UniRule"/>
</dbReference>